<dbReference type="NCBIfam" id="TIGR00773">
    <property type="entry name" value="NhaA"/>
    <property type="match status" value="1"/>
</dbReference>
<evidence type="ECO:0000256" key="1">
    <source>
        <dbReference type="ARBA" id="ARBA00004429"/>
    </source>
</evidence>
<keyword evidence="6" id="KW-0050">Antiport</keyword>
<feature type="transmembrane region" description="Helical" evidence="6">
    <location>
        <begin position="107"/>
        <end position="126"/>
    </location>
</feature>
<feature type="transmembrane region" description="Helical" evidence="6">
    <location>
        <begin position="25"/>
        <end position="47"/>
    </location>
</feature>
<name>A0ABW9XDZ4_9SPHN</name>
<dbReference type="PANTHER" id="PTHR30341:SF0">
    <property type="entry name" value="NA(+)_H(+) ANTIPORTER NHAA"/>
    <property type="match status" value="1"/>
</dbReference>
<evidence type="ECO:0000256" key="3">
    <source>
        <dbReference type="ARBA" id="ARBA00022692"/>
    </source>
</evidence>
<feature type="transmembrane region" description="Helical" evidence="6">
    <location>
        <begin position="195"/>
        <end position="216"/>
    </location>
</feature>
<keyword evidence="6" id="KW-0813">Transport</keyword>
<reference evidence="8" key="1">
    <citation type="submission" date="2020-01" db="EMBL/GenBank/DDBJ databases">
        <title>Sphingomonas sp. strain CSW-10.</title>
        <authorList>
            <person name="Chen W.-M."/>
        </authorList>
    </citation>
    <scope>NUCLEOTIDE SEQUENCE [LARGE SCALE GENOMIC DNA]</scope>
    <source>
        <strain evidence="8">FSY-8</strain>
    </source>
</reference>
<evidence type="ECO:0000256" key="6">
    <source>
        <dbReference type="HAMAP-Rule" id="MF_01844"/>
    </source>
</evidence>
<keyword evidence="6" id="KW-0739">Sodium transport</keyword>
<sequence>MLKYSVQIWGTLAARIKHWKAQDSSALAGVVLMAVAAAAIIMTNTAAGPVLQGVLDAPLTARPMPHLANLRDLIGNGLMAVFFLNVGLEIKREALIGNLSEPTQRRLPVLAAMAGMACPALVYLVVVRLGGGDTALMHGWAIPAATDIAFALGVMALLGRRVPASLRLFLLTVAVVDDLGAVVIIALGYTAHVDAGWLGAGAAVWMALLGLNALGVKRMWPYVLGAGVLWWCVLHSGVHATVAGVAAALTVPLGLDARKDSPLLRLEHRLAPISGYVIVPLFGLANAGVSMDAASIARLATGDGIVLPLAIGLGLALGKPIGVGLACWAARATGFAQWPSGANAGQIVGIGMLAGIGFTMSLFIGGLAFTPSPDQDNALRLGILAGSVVSGVAGALVLARATRQA</sequence>
<feature type="transmembrane region" description="Helical" evidence="6">
    <location>
        <begin position="228"/>
        <end position="250"/>
    </location>
</feature>
<keyword evidence="8" id="KW-1185">Reference proteome</keyword>
<gene>
    <name evidence="6 7" type="primary">nhaA</name>
    <name evidence="7" type="ORF">GTZ99_09365</name>
</gene>
<keyword evidence="3 6" id="KW-0812">Transmembrane</keyword>
<keyword evidence="2 6" id="KW-1003">Cell membrane</keyword>
<feature type="transmembrane region" description="Helical" evidence="6">
    <location>
        <begin position="347"/>
        <end position="369"/>
    </location>
</feature>
<feature type="transmembrane region" description="Helical" evidence="6">
    <location>
        <begin position="381"/>
        <end position="399"/>
    </location>
</feature>
<keyword evidence="5 6" id="KW-0472">Membrane</keyword>
<keyword evidence="6" id="KW-0915">Sodium</keyword>
<comment type="catalytic activity">
    <reaction evidence="6">
        <text>Na(+)(in) + 2 H(+)(out) = Na(+)(out) + 2 H(+)(in)</text>
        <dbReference type="Rhea" id="RHEA:29251"/>
        <dbReference type="ChEBI" id="CHEBI:15378"/>
        <dbReference type="ChEBI" id="CHEBI:29101"/>
    </reaction>
</comment>
<dbReference type="PANTHER" id="PTHR30341">
    <property type="entry name" value="SODIUM ION/PROTON ANTIPORTER NHAA-RELATED"/>
    <property type="match status" value="1"/>
</dbReference>
<dbReference type="Pfam" id="PF06965">
    <property type="entry name" value="Na_H_antiport_1"/>
    <property type="match status" value="1"/>
</dbReference>
<evidence type="ECO:0000313" key="8">
    <source>
        <dbReference type="Proteomes" id="UP000753724"/>
    </source>
</evidence>
<comment type="subcellular location">
    <subcellularLocation>
        <location evidence="1">Cell inner membrane</location>
        <topology evidence="1">Multi-pass membrane protein</topology>
    </subcellularLocation>
    <subcellularLocation>
        <location evidence="6">Cell membrane</location>
        <topology evidence="6">Multi-pass membrane protein</topology>
    </subcellularLocation>
</comment>
<dbReference type="InterPro" id="IPR004670">
    <property type="entry name" value="NhaA"/>
</dbReference>
<dbReference type="EMBL" id="JAAAPO010000003">
    <property type="protein sequence ID" value="NBC36764.1"/>
    <property type="molecule type" value="Genomic_DNA"/>
</dbReference>
<feature type="transmembrane region" description="Helical" evidence="6">
    <location>
        <begin position="67"/>
        <end position="86"/>
    </location>
</feature>
<comment type="similarity">
    <text evidence="6">Belongs to the NhaA Na(+)/H(+) (TC 2.A.33) antiporter family.</text>
</comment>
<evidence type="ECO:0000256" key="4">
    <source>
        <dbReference type="ARBA" id="ARBA00022989"/>
    </source>
</evidence>
<dbReference type="Proteomes" id="UP000753724">
    <property type="component" value="Unassembled WGS sequence"/>
</dbReference>
<dbReference type="Gene3D" id="1.20.1530.10">
    <property type="entry name" value="Na+/H+ antiporter like domain"/>
    <property type="match status" value="1"/>
</dbReference>
<keyword evidence="4 6" id="KW-1133">Transmembrane helix</keyword>
<evidence type="ECO:0000256" key="5">
    <source>
        <dbReference type="ARBA" id="ARBA00023136"/>
    </source>
</evidence>
<evidence type="ECO:0000313" key="7">
    <source>
        <dbReference type="EMBL" id="NBC36764.1"/>
    </source>
</evidence>
<keyword evidence="6" id="KW-0406">Ion transport</keyword>
<comment type="caution">
    <text evidence="7">The sequence shown here is derived from an EMBL/GenBank/DDBJ whole genome shotgun (WGS) entry which is preliminary data.</text>
</comment>
<proteinExistence type="inferred from homology"/>
<accession>A0ABW9XDZ4</accession>
<protein>
    <recommendedName>
        <fullName evidence="6">Na(+)/H(+) antiporter NhaA</fullName>
    </recommendedName>
    <alternativeName>
        <fullName evidence="6">Sodium/proton antiporter NhaA</fullName>
    </alternativeName>
</protein>
<feature type="transmembrane region" description="Helical" evidence="6">
    <location>
        <begin position="166"/>
        <end position="189"/>
    </location>
</feature>
<comment type="function">
    <text evidence="6">Na(+)/H(+) antiporter that extrudes sodium in exchange for external protons.</text>
</comment>
<evidence type="ECO:0000256" key="2">
    <source>
        <dbReference type="ARBA" id="ARBA00022475"/>
    </source>
</evidence>
<organism evidence="7 8">
    <name type="scientific">Novosphingobium ovatum</name>
    <dbReference type="NCBI Taxonomy" id="1908523"/>
    <lineage>
        <taxon>Bacteria</taxon>
        <taxon>Pseudomonadati</taxon>
        <taxon>Pseudomonadota</taxon>
        <taxon>Alphaproteobacteria</taxon>
        <taxon>Sphingomonadales</taxon>
        <taxon>Sphingomonadaceae</taxon>
        <taxon>Novosphingobium</taxon>
    </lineage>
</organism>
<dbReference type="HAMAP" id="MF_01844">
    <property type="entry name" value="NhaA"/>
    <property type="match status" value="1"/>
</dbReference>
<dbReference type="InterPro" id="IPR023171">
    <property type="entry name" value="Na/H_antiporter_dom_sf"/>
</dbReference>
<feature type="transmembrane region" description="Helical" evidence="6">
    <location>
        <begin position="138"/>
        <end position="159"/>
    </location>
</feature>
<dbReference type="RefSeq" id="WP_161718140.1">
    <property type="nucleotide sequence ID" value="NZ_JAAAPO010000003.1"/>
</dbReference>